<reference evidence="6" key="1">
    <citation type="journal article" date="2019" name="Int. J. Syst. Evol. Microbiol.">
        <title>The Global Catalogue of Microorganisms (GCM) 10K type strain sequencing project: providing services to taxonomists for standard genome sequencing and annotation.</title>
        <authorList>
            <consortium name="The Broad Institute Genomics Platform"/>
            <consortium name="The Broad Institute Genome Sequencing Center for Infectious Disease"/>
            <person name="Wu L."/>
            <person name="Ma J."/>
        </authorList>
    </citation>
    <scope>NUCLEOTIDE SEQUENCE [LARGE SCALE GENOMIC DNA]</scope>
    <source>
        <strain evidence="6">JCM 16546</strain>
    </source>
</reference>
<sequence length="329" mass="35132">MDGMTPLGRLDRLIAAALLRDGRASWRRIAAVLDEPERRVARHGARLLETGAVRVKAQENPRNRAGGQSTFLRVRCVPRALPSIAARMAADDRTLWVSVLAGPSEAVGEYLHGHGDLAGVVAGVAEIDGVEQVDARPELRFHRTVSGWAPGILDDAQLEALRQSEDVSLAAQGDYRQPDATNRALISLLSDNGRATVDELAGALGTSKSTVSRRLDAAVSGGQVFIRAMVDPALLGFPVETVVSASARPRDLDHVGAVLASLPETRWAVDDGSCITAQLAHRDRDHLRTALSRVGQDAALTGLTVSPVIEIAKRSGVRYIDGEPEPLQP</sequence>
<evidence type="ECO:0000313" key="6">
    <source>
        <dbReference type="Proteomes" id="UP001410795"/>
    </source>
</evidence>
<evidence type="ECO:0000256" key="3">
    <source>
        <dbReference type="ARBA" id="ARBA00023163"/>
    </source>
</evidence>
<dbReference type="EMBL" id="BAAAYV010000005">
    <property type="protein sequence ID" value="GAA3651892.1"/>
    <property type="molecule type" value="Genomic_DNA"/>
</dbReference>
<dbReference type="InterPro" id="IPR036388">
    <property type="entry name" value="WH-like_DNA-bd_sf"/>
</dbReference>
<comment type="caution">
    <text evidence="5">The sequence shown here is derived from an EMBL/GenBank/DDBJ whole genome shotgun (WGS) entry which is preliminary data.</text>
</comment>
<dbReference type="InterPro" id="IPR019888">
    <property type="entry name" value="Tscrpt_reg_AsnC-like"/>
</dbReference>
<dbReference type="SMART" id="SM00344">
    <property type="entry name" value="HTH_ASNC"/>
    <property type="match status" value="1"/>
</dbReference>
<evidence type="ECO:0000256" key="2">
    <source>
        <dbReference type="ARBA" id="ARBA00023125"/>
    </source>
</evidence>
<accession>A0ABP7B860</accession>
<dbReference type="InterPro" id="IPR000485">
    <property type="entry name" value="AsnC-type_HTH_dom"/>
</dbReference>
<dbReference type="Gene3D" id="1.10.10.10">
    <property type="entry name" value="Winged helix-like DNA-binding domain superfamily/Winged helix DNA-binding domain"/>
    <property type="match status" value="2"/>
</dbReference>
<gene>
    <name evidence="5" type="ORF">GCM10022202_09540</name>
</gene>
<dbReference type="PANTHER" id="PTHR30154:SF34">
    <property type="entry name" value="TRANSCRIPTIONAL REGULATOR AZLB"/>
    <property type="match status" value="1"/>
</dbReference>
<evidence type="ECO:0000256" key="1">
    <source>
        <dbReference type="ARBA" id="ARBA00023015"/>
    </source>
</evidence>
<name>A0ABP7B860_9MICO</name>
<keyword evidence="2" id="KW-0238">DNA-binding</keyword>
<keyword evidence="3" id="KW-0804">Transcription</keyword>
<feature type="domain" description="HTH asnC-type" evidence="4">
    <location>
        <begin position="179"/>
        <end position="216"/>
    </location>
</feature>
<keyword evidence="6" id="KW-1185">Reference proteome</keyword>
<dbReference type="Pfam" id="PF13404">
    <property type="entry name" value="HTH_AsnC-type"/>
    <property type="match status" value="1"/>
</dbReference>
<dbReference type="Proteomes" id="UP001410795">
    <property type="component" value="Unassembled WGS sequence"/>
</dbReference>
<protein>
    <submittedName>
        <fullName evidence="5">Lrp/AsnC family transcriptional regulator</fullName>
    </submittedName>
</protein>
<dbReference type="InterPro" id="IPR036390">
    <property type="entry name" value="WH_DNA-bd_sf"/>
</dbReference>
<evidence type="ECO:0000259" key="4">
    <source>
        <dbReference type="Pfam" id="PF13404"/>
    </source>
</evidence>
<dbReference type="PANTHER" id="PTHR30154">
    <property type="entry name" value="LEUCINE-RESPONSIVE REGULATORY PROTEIN"/>
    <property type="match status" value="1"/>
</dbReference>
<evidence type="ECO:0000313" key="5">
    <source>
        <dbReference type="EMBL" id="GAA3651892.1"/>
    </source>
</evidence>
<organism evidence="5 6">
    <name type="scientific">Microbacterium marinilacus</name>
    <dbReference type="NCBI Taxonomy" id="415209"/>
    <lineage>
        <taxon>Bacteria</taxon>
        <taxon>Bacillati</taxon>
        <taxon>Actinomycetota</taxon>
        <taxon>Actinomycetes</taxon>
        <taxon>Micrococcales</taxon>
        <taxon>Microbacteriaceae</taxon>
        <taxon>Microbacterium</taxon>
    </lineage>
</organism>
<keyword evidence="1" id="KW-0805">Transcription regulation</keyword>
<dbReference type="SUPFAM" id="SSF46785">
    <property type="entry name" value="Winged helix' DNA-binding domain"/>
    <property type="match status" value="1"/>
</dbReference>
<proteinExistence type="predicted"/>